<sequence>MEAEGLRKVGLYEWNVGADTRDWRWPNQRAAAAPHHRGGLGKEEVNPRNNHHQT</sequence>
<evidence type="ECO:0000256" key="1">
    <source>
        <dbReference type="SAM" id="MobiDB-lite"/>
    </source>
</evidence>
<dbReference type="Proteomes" id="UP000324748">
    <property type="component" value="Unassembled WGS sequence"/>
</dbReference>
<organism evidence="2 3">
    <name type="scientific">Puccinia graminis f. sp. tritici</name>
    <dbReference type="NCBI Taxonomy" id="56615"/>
    <lineage>
        <taxon>Eukaryota</taxon>
        <taxon>Fungi</taxon>
        <taxon>Dikarya</taxon>
        <taxon>Basidiomycota</taxon>
        <taxon>Pucciniomycotina</taxon>
        <taxon>Pucciniomycetes</taxon>
        <taxon>Pucciniales</taxon>
        <taxon>Pucciniaceae</taxon>
        <taxon>Puccinia</taxon>
    </lineage>
</organism>
<name>A0A5B0QJR2_PUCGR</name>
<proteinExistence type="predicted"/>
<accession>A0A5B0QJR2</accession>
<protein>
    <submittedName>
        <fullName evidence="2">Uncharacterized protein</fullName>
    </submittedName>
</protein>
<evidence type="ECO:0000313" key="3">
    <source>
        <dbReference type="Proteomes" id="UP000324748"/>
    </source>
</evidence>
<reference evidence="2 3" key="1">
    <citation type="submission" date="2019-05" db="EMBL/GenBank/DDBJ databases">
        <title>Emergence of the Ug99 lineage of the wheat stem rust pathogen through somatic hybridization.</title>
        <authorList>
            <person name="Li F."/>
            <person name="Upadhyaya N.M."/>
            <person name="Sperschneider J."/>
            <person name="Matny O."/>
            <person name="Nguyen-Phuc H."/>
            <person name="Mago R."/>
            <person name="Raley C."/>
            <person name="Miller M.E."/>
            <person name="Silverstein K.A.T."/>
            <person name="Henningsen E."/>
            <person name="Hirsch C.D."/>
            <person name="Visser B."/>
            <person name="Pretorius Z.A."/>
            <person name="Steffenson B.J."/>
            <person name="Schwessinger B."/>
            <person name="Dodds P.N."/>
            <person name="Figueroa M."/>
        </authorList>
    </citation>
    <scope>NUCLEOTIDE SEQUENCE [LARGE SCALE GENOMIC DNA]</scope>
    <source>
        <strain evidence="2">21-0</strain>
    </source>
</reference>
<comment type="caution">
    <text evidence="2">The sequence shown here is derived from an EMBL/GenBank/DDBJ whole genome shotgun (WGS) entry which is preliminary data.</text>
</comment>
<evidence type="ECO:0000313" key="2">
    <source>
        <dbReference type="EMBL" id="KAA1113305.1"/>
    </source>
</evidence>
<dbReference type="EMBL" id="VSWC01000015">
    <property type="protein sequence ID" value="KAA1113305.1"/>
    <property type="molecule type" value="Genomic_DNA"/>
</dbReference>
<keyword evidence="3" id="KW-1185">Reference proteome</keyword>
<gene>
    <name evidence="2" type="ORF">PGT21_027590</name>
</gene>
<dbReference type="AlphaFoldDB" id="A0A5B0QJR2"/>
<feature type="region of interest" description="Disordered" evidence="1">
    <location>
        <begin position="27"/>
        <end position="54"/>
    </location>
</feature>